<name>A0ACC1DED9_9NEOP</name>
<accession>A0ACC1DED9</accession>
<organism evidence="1 2">
    <name type="scientific">Dendrolimus kikuchii</name>
    <dbReference type="NCBI Taxonomy" id="765133"/>
    <lineage>
        <taxon>Eukaryota</taxon>
        <taxon>Metazoa</taxon>
        <taxon>Ecdysozoa</taxon>
        <taxon>Arthropoda</taxon>
        <taxon>Hexapoda</taxon>
        <taxon>Insecta</taxon>
        <taxon>Pterygota</taxon>
        <taxon>Neoptera</taxon>
        <taxon>Endopterygota</taxon>
        <taxon>Lepidoptera</taxon>
        <taxon>Glossata</taxon>
        <taxon>Ditrysia</taxon>
        <taxon>Bombycoidea</taxon>
        <taxon>Lasiocampidae</taxon>
        <taxon>Dendrolimus</taxon>
    </lineage>
</organism>
<evidence type="ECO:0000313" key="2">
    <source>
        <dbReference type="Proteomes" id="UP000824533"/>
    </source>
</evidence>
<dbReference type="Proteomes" id="UP000824533">
    <property type="component" value="Linkage Group LG03"/>
</dbReference>
<keyword evidence="2" id="KW-1185">Reference proteome</keyword>
<comment type="caution">
    <text evidence="1">The sequence shown here is derived from an EMBL/GenBank/DDBJ whole genome shotgun (WGS) entry which is preliminary data.</text>
</comment>
<evidence type="ECO:0000313" key="1">
    <source>
        <dbReference type="EMBL" id="KAJ0182318.1"/>
    </source>
</evidence>
<protein>
    <submittedName>
        <fullName evidence="1">Uncharacterized protein</fullName>
    </submittedName>
</protein>
<dbReference type="EMBL" id="CM034389">
    <property type="protein sequence ID" value="KAJ0182318.1"/>
    <property type="molecule type" value="Genomic_DNA"/>
</dbReference>
<sequence length="1094" mass="124915">MSKASVLHNCQSIPTKKEKLFPYNQYYVGDRDQMKRRNGDGQNYWTGAESLESYTGQFLRDTMHGAGEYRWKYRGADGIFVTYEGHFYGNNMHGYGQMSYPDGRVFTGHFYNNVRWGPGIESQACLREDVGLWNGTQLVRLAWRPSTPSIAIDLMANSNGKMCVESLRIIMAPDIRKIGEVNSAIEILKQYGCDPLSAVEKWSKLYPKHCTDMDSQLCHIEAFERNYYKGNISTLKEVTNLSQMKEELKVQRSDESVTVKEFYFAWNNNPNIVDMMKSCYKHEIQRKRSGLNLVDILSGPRTNFKPAGKHELDCRTLLMASYLGHITNVAQLVNQSQINVNVADIQGNSAVMYAACGDQADIIHFLVEAGANVDEFNDACCTPLTVALLRFACLVHDIPPNAMIQAILPSPVLPATPPPVQKVFEWNISRDILTPIIPGALTRTPSKIVKTNPKSTSVKAVSKQFKKQELVVVKSDIQASHSTESFTEEKRVYYNINSEYNIRVNDLFQPPTVFLPIRYIFEVNDINKDIDSNEVEQKKIQEKNPKKVTSKTLKATMKLSQEAIGQSSEKDEYSSIGSTQKLKMDMLSRIMLTILQLLTDGANPRLVRCPQPAILIATVAGSSDLVRHLVNFGAEVNETYPQIYNYAALDVAISHAFTHESLELIRTLLECGAKTKHRLKYGDTALQDLNVPEIPGPTLLHAVLARKLDNGTEEEVAKLIIRREVLELLLEYGCDPMQQFKGRSAMDVALSMNINIFDIFIKYPQTNLNSIINEDNQTILCKIFTTPFCKTLSLEDRLQMVTNLLLFGADPLIECQNTEEKYKNLFVYAKKTYIDLENSQVKPSTDPKAKKPPPPKKDEKLTTKSSGKLAVDDVGDYKQTLDLATECARLLYIRWLQTMLLKELIKIVHKYNHRQWNVILREHKNKRATGLWLTASRCLEIWDIIKTTKRKMYTDRRTLKLTLCIVQYYFRNPKESVRNSYISAHEKAWVENDVSFLLYERKNMASNMTPDITWTRPYVMPEIVIRANKKFNVCFECMVPFENEKIECCFCKLVAFCTYECMKVNVDRSNCHPCSELVKEKYFPSPDESLETPV</sequence>
<proteinExistence type="predicted"/>
<gene>
    <name evidence="1" type="ORF">K1T71_001687</name>
</gene>
<reference evidence="1 2" key="1">
    <citation type="journal article" date="2021" name="Front. Genet.">
        <title>Chromosome-Level Genome Assembly Reveals Significant Gene Expansion in the Toll and IMD Signaling Pathways of Dendrolimus kikuchii.</title>
        <authorList>
            <person name="Zhou J."/>
            <person name="Wu P."/>
            <person name="Xiong Z."/>
            <person name="Liu N."/>
            <person name="Zhao N."/>
            <person name="Ji M."/>
            <person name="Qiu Y."/>
            <person name="Yang B."/>
        </authorList>
    </citation>
    <scope>NUCLEOTIDE SEQUENCE [LARGE SCALE GENOMIC DNA]</scope>
    <source>
        <strain evidence="1">Ann1</strain>
    </source>
</reference>